<evidence type="ECO:0000259" key="3">
    <source>
        <dbReference type="Pfam" id="PF00850"/>
    </source>
</evidence>
<sequence>MSDNASAAVPMPEIGAGDSNVPRETLRDFKKRMKQNSPETNMELENCLVDDYEVSTSCDGMVRKPTGVIYNNDMLRHKCVWDSRYPENPDRYSAIIQRIREQGLFDECKLIDVLRKFDKQLPATVIAQLEKLKNICEKFHPLETEKVASKYDAIYFNEHTYDSTLTALYSTLSLVKNIAEGVIQNGLAIVRPPGHHAQKDNFNGYCFINNVGCAAHYLLETQKLKKIMIIDFDVHHGQGTQQMFYKDNRVLYFSIHRYENGLFWPNLRESSFDYIGEGPGVGYNINVPLNATGLGDADYMAVLTHILLPIAYEFNPEFVLVSAGYDCLLGDEKGEMCVSPGFYGHMIKLLSGVAEGKLAVILEGGYFLPSLAEGVSMTLRALLDDRPAVLPPLGQAHKEVRQMINNIKCVLHEFWGCFKVYNRYDLEDSGMKDIIHHVVIKYFGKEFTPPFETRNCYPVMSAAVYEKCSNFIEDLKQYYGEFKRNKVCYGYDDDMGLHMDESNAIETPARLQAVYERFKELELDKRCVKIDIPELSGEEWAKKTHITSYVTQLTVEGYVPTAQSNDMYWNPKGSKISILKAVNTVLSVTDAVLSGNFASGVAIVRPPGHHAEPSKSLGFCYLNNVAVAARYALDTFNLEKILIVDFDIHHGNGTQKIFYDTERVLYLSIHKYEQGTYFPSTQDGSSTKTGRGLGTGYNVNVPFNSSRAQEKMGDTEYLNAFCRIVLPIAYQYAPELVIVSAGFDAGVNDLLGNYRVHPETFGHMIQLLRSLAGGRLIVSMEGGYNTTTLKHSMNFCVKALLGDPLPRLKIEMPKLHAYKAFEEVIDIQKEFWSILNVDKHLPDRLSGLALKEEDVEVLISRYGRKPSNEVNVSESVASEVSSMLKNISLMHD</sequence>
<evidence type="ECO:0000313" key="4">
    <source>
        <dbReference type="Proteomes" id="UP000695000"/>
    </source>
</evidence>
<name>A0ABM1NGL8_NICVS</name>
<feature type="domain" description="Histone deacetylase" evidence="3">
    <location>
        <begin position="86"/>
        <end position="382"/>
    </location>
</feature>
<dbReference type="PANTHER" id="PTHR10625:SF38">
    <property type="entry name" value="HISTONE DEACETYLASE 6, ISOFORM G"/>
    <property type="match status" value="1"/>
</dbReference>
<comment type="catalytic activity">
    <reaction evidence="1">
        <text>N(6)-acetyl-L-lysyl-[histone] + H2O = L-lysyl-[histone] + acetate</text>
        <dbReference type="Rhea" id="RHEA:58196"/>
        <dbReference type="Rhea" id="RHEA-COMP:9845"/>
        <dbReference type="Rhea" id="RHEA-COMP:11338"/>
        <dbReference type="ChEBI" id="CHEBI:15377"/>
        <dbReference type="ChEBI" id="CHEBI:29969"/>
        <dbReference type="ChEBI" id="CHEBI:30089"/>
        <dbReference type="ChEBI" id="CHEBI:61930"/>
        <dbReference type="EC" id="3.5.1.98"/>
    </reaction>
</comment>
<dbReference type="GeneID" id="108569080"/>
<dbReference type="Gene3D" id="3.40.800.20">
    <property type="entry name" value="Histone deacetylase domain"/>
    <property type="match status" value="2"/>
</dbReference>
<dbReference type="Proteomes" id="UP000695000">
    <property type="component" value="Unplaced"/>
</dbReference>
<dbReference type="InterPro" id="IPR037138">
    <property type="entry name" value="His_deacetylse_dom_sf"/>
</dbReference>
<feature type="domain" description="Histone deacetylase" evidence="3">
    <location>
        <begin position="506"/>
        <end position="800"/>
    </location>
</feature>
<keyword evidence="4" id="KW-1185">Reference proteome</keyword>
<evidence type="ECO:0000256" key="2">
    <source>
        <dbReference type="SAM" id="MobiDB-lite"/>
    </source>
</evidence>
<reference evidence="5" key="1">
    <citation type="submission" date="2025-08" db="UniProtKB">
        <authorList>
            <consortium name="RefSeq"/>
        </authorList>
    </citation>
    <scope>IDENTIFICATION</scope>
    <source>
        <tissue evidence="5">Whole Larva</tissue>
    </source>
</reference>
<accession>A0ABM1NGL8</accession>
<dbReference type="InterPro" id="IPR000286">
    <property type="entry name" value="HDACs"/>
</dbReference>
<dbReference type="PRINTS" id="PR01270">
    <property type="entry name" value="HDASUPER"/>
</dbReference>
<dbReference type="SUPFAM" id="SSF52768">
    <property type="entry name" value="Arginase/deacetylase"/>
    <property type="match status" value="2"/>
</dbReference>
<dbReference type="InterPro" id="IPR023801">
    <property type="entry name" value="His_deacetylse_dom"/>
</dbReference>
<feature type="region of interest" description="Disordered" evidence="2">
    <location>
        <begin position="1"/>
        <end position="23"/>
    </location>
</feature>
<evidence type="ECO:0000313" key="5">
    <source>
        <dbReference type="RefSeq" id="XP_017785968.1"/>
    </source>
</evidence>
<dbReference type="Pfam" id="PF00850">
    <property type="entry name" value="Hist_deacetyl"/>
    <property type="match status" value="2"/>
</dbReference>
<evidence type="ECO:0000256" key="1">
    <source>
        <dbReference type="ARBA" id="ARBA00048287"/>
    </source>
</evidence>
<dbReference type="PANTHER" id="PTHR10625">
    <property type="entry name" value="HISTONE DEACETYLASE HDAC1-RELATED"/>
    <property type="match status" value="1"/>
</dbReference>
<dbReference type="InterPro" id="IPR023696">
    <property type="entry name" value="Ureohydrolase_dom_sf"/>
</dbReference>
<protein>
    <submittedName>
        <fullName evidence="5">Histone deacetylase 6 isoform X2</fullName>
    </submittedName>
</protein>
<dbReference type="RefSeq" id="XP_017785968.1">
    <property type="nucleotide sequence ID" value="XM_017930479.1"/>
</dbReference>
<organism evidence="4 5">
    <name type="scientific">Nicrophorus vespilloides</name>
    <name type="common">Boreal carrion beetle</name>
    <dbReference type="NCBI Taxonomy" id="110193"/>
    <lineage>
        <taxon>Eukaryota</taxon>
        <taxon>Metazoa</taxon>
        <taxon>Ecdysozoa</taxon>
        <taxon>Arthropoda</taxon>
        <taxon>Hexapoda</taxon>
        <taxon>Insecta</taxon>
        <taxon>Pterygota</taxon>
        <taxon>Neoptera</taxon>
        <taxon>Endopterygota</taxon>
        <taxon>Coleoptera</taxon>
        <taxon>Polyphaga</taxon>
        <taxon>Staphyliniformia</taxon>
        <taxon>Silphidae</taxon>
        <taxon>Nicrophorinae</taxon>
        <taxon>Nicrophorus</taxon>
    </lineage>
</organism>
<gene>
    <name evidence="5" type="primary">LOC108569080</name>
</gene>
<proteinExistence type="predicted"/>